<accession>A0A9Q3DA43</accession>
<protein>
    <submittedName>
        <fullName evidence="2">Uncharacterized protein</fullName>
    </submittedName>
</protein>
<comment type="caution">
    <text evidence="2">The sequence shown here is derived from an EMBL/GenBank/DDBJ whole genome shotgun (WGS) entry which is preliminary data.</text>
</comment>
<evidence type="ECO:0000256" key="1">
    <source>
        <dbReference type="SAM" id="MobiDB-lite"/>
    </source>
</evidence>
<feature type="region of interest" description="Disordered" evidence="1">
    <location>
        <begin position="19"/>
        <end position="68"/>
    </location>
</feature>
<evidence type="ECO:0000313" key="3">
    <source>
        <dbReference type="Proteomes" id="UP000765509"/>
    </source>
</evidence>
<feature type="region of interest" description="Disordered" evidence="1">
    <location>
        <begin position="87"/>
        <end position="151"/>
    </location>
</feature>
<gene>
    <name evidence="2" type="ORF">O181_036783</name>
</gene>
<dbReference type="Proteomes" id="UP000765509">
    <property type="component" value="Unassembled WGS sequence"/>
</dbReference>
<sequence>MDLDQDKIVIPEERHKWNIPELPPVPKAEGVGTSSKSLDRQNELLYSSEEVHGPRIDRGSSGGWKPMSFKGQVQKIKAWLKFQSMLSKDQKKKLAQGKDNNPVEAPQASTSKHLPQQVPNKGNQTPKSNKKGKKKEKGKAKPKCNKPYPQKYIIPKKEKTVMENVLNMATALMEFKNKEVERMNQSFPKR</sequence>
<proteinExistence type="predicted"/>
<organism evidence="2 3">
    <name type="scientific">Austropuccinia psidii MF-1</name>
    <dbReference type="NCBI Taxonomy" id="1389203"/>
    <lineage>
        <taxon>Eukaryota</taxon>
        <taxon>Fungi</taxon>
        <taxon>Dikarya</taxon>
        <taxon>Basidiomycota</taxon>
        <taxon>Pucciniomycotina</taxon>
        <taxon>Pucciniomycetes</taxon>
        <taxon>Pucciniales</taxon>
        <taxon>Sphaerophragmiaceae</taxon>
        <taxon>Austropuccinia</taxon>
    </lineage>
</organism>
<keyword evidence="3" id="KW-1185">Reference proteome</keyword>
<dbReference type="AlphaFoldDB" id="A0A9Q3DA43"/>
<reference evidence="2" key="1">
    <citation type="submission" date="2021-03" db="EMBL/GenBank/DDBJ databases">
        <title>Draft genome sequence of rust myrtle Austropuccinia psidii MF-1, a brazilian biotype.</title>
        <authorList>
            <person name="Quecine M.C."/>
            <person name="Pachon D.M.R."/>
            <person name="Bonatelli M.L."/>
            <person name="Correr F.H."/>
            <person name="Franceschini L.M."/>
            <person name="Leite T.F."/>
            <person name="Margarido G.R.A."/>
            <person name="Almeida C.A."/>
            <person name="Ferrarezi J.A."/>
            <person name="Labate C.A."/>
        </authorList>
    </citation>
    <scope>NUCLEOTIDE SEQUENCE</scope>
    <source>
        <strain evidence="2">MF-1</strain>
    </source>
</reference>
<feature type="compositionally biased region" description="Basic and acidic residues" evidence="1">
    <location>
        <begin position="49"/>
        <end position="58"/>
    </location>
</feature>
<dbReference type="EMBL" id="AVOT02013980">
    <property type="protein sequence ID" value="MBW0497068.1"/>
    <property type="molecule type" value="Genomic_DNA"/>
</dbReference>
<evidence type="ECO:0000313" key="2">
    <source>
        <dbReference type="EMBL" id="MBW0497068.1"/>
    </source>
</evidence>
<feature type="compositionally biased region" description="Polar residues" evidence="1">
    <location>
        <begin position="107"/>
        <end position="125"/>
    </location>
</feature>
<feature type="compositionally biased region" description="Basic residues" evidence="1">
    <location>
        <begin position="128"/>
        <end position="144"/>
    </location>
</feature>
<name>A0A9Q3DA43_9BASI</name>